<accession>A0A512HGX4</accession>
<dbReference type="Gene3D" id="2.40.160.20">
    <property type="match status" value="1"/>
</dbReference>
<evidence type="ECO:0000313" key="9">
    <source>
        <dbReference type="Proteomes" id="UP000321717"/>
    </source>
</evidence>
<evidence type="ECO:0000256" key="6">
    <source>
        <dbReference type="SAM" id="SignalP"/>
    </source>
</evidence>
<evidence type="ECO:0000256" key="2">
    <source>
        <dbReference type="ARBA" id="ARBA00022729"/>
    </source>
</evidence>
<dbReference type="SUPFAM" id="SSF56925">
    <property type="entry name" value="OMPA-like"/>
    <property type="match status" value="1"/>
</dbReference>
<dbReference type="Pfam" id="PF13505">
    <property type="entry name" value="OMP_b-brl"/>
    <property type="match status" value="1"/>
</dbReference>
<dbReference type="PANTHER" id="PTHR34001">
    <property type="entry name" value="BLL7405 PROTEIN"/>
    <property type="match status" value="1"/>
</dbReference>
<feature type="signal peptide" evidence="6">
    <location>
        <begin position="1"/>
        <end position="23"/>
    </location>
</feature>
<dbReference type="InterPro" id="IPR011250">
    <property type="entry name" value="OMP/PagP_B-barrel"/>
</dbReference>
<dbReference type="GO" id="GO:0009279">
    <property type="term" value="C:cell outer membrane"/>
    <property type="evidence" value="ECO:0007669"/>
    <property type="project" value="UniProtKB-SubCell"/>
</dbReference>
<dbReference type="RefSeq" id="WP_147179402.1">
    <property type="nucleotide sequence ID" value="NZ_BJZP01000005.1"/>
</dbReference>
<evidence type="ECO:0000256" key="1">
    <source>
        <dbReference type="ARBA" id="ARBA00004442"/>
    </source>
</evidence>
<dbReference type="InterPro" id="IPR051692">
    <property type="entry name" value="OMP-like"/>
</dbReference>
<keyword evidence="2 6" id="KW-0732">Signal</keyword>
<keyword evidence="3" id="KW-0472">Membrane</keyword>
<dbReference type="PANTHER" id="PTHR34001:SF3">
    <property type="entry name" value="BLL7405 PROTEIN"/>
    <property type="match status" value="1"/>
</dbReference>
<proteinExistence type="inferred from homology"/>
<comment type="subcellular location">
    <subcellularLocation>
        <location evidence="1">Cell outer membrane</location>
    </subcellularLocation>
</comment>
<feature type="domain" description="Outer membrane protein beta-barrel" evidence="7">
    <location>
        <begin position="12"/>
        <end position="196"/>
    </location>
</feature>
<comment type="caution">
    <text evidence="8">The sequence shown here is derived from an EMBL/GenBank/DDBJ whole genome shotgun (WGS) entry which is preliminary data.</text>
</comment>
<dbReference type="EMBL" id="BJZP01000005">
    <property type="protein sequence ID" value="GEO84640.1"/>
    <property type="molecule type" value="Genomic_DNA"/>
</dbReference>
<evidence type="ECO:0000256" key="4">
    <source>
        <dbReference type="ARBA" id="ARBA00023237"/>
    </source>
</evidence>
<dbReference type="OrthoDB" id="9815357at2"/>
<feature type="chain" id="PRO_5022103295" evidence="6">
    <location>
        <begin position="24"/>
        <end position="196"/>
    </location>
</feature>
<evidence type="ECO:0000256" key="3">
    <source>
        <dbReference type="ARBA" id="ARBA00023136"/>
    </source>
</evidence>
<reference evidence="8 9" key="1">
    <citation type="submission" date="2019-07" db="EMBL/GenBank/DDBJ databases">
        <title>Whole genome shotgun sequence of Rhizobium naphthalenivorans NBRC 107585.</title>
        <authorList>
            <person name="Hosoyama A."/>
            <person name="Uohara A."/>
            <person name="Ohji S."/>
            <person name="Ichikawa N."/>
        </authorList>
    </citation>
    <scope>NUCLEOTIDE SEQUENCE [LARGE SCALE GENOMIC DNA]</scope>
    <source>
        <strain evidence="8 9">NBRC 107585</strain>
    </source>
</reference>
<protein>
    <submittedName>
        <fullName evidence="8">Outer membrane protein</fullName>
    </submittedName>
</protein>
<dbReference type="InterPro" id="IPR027385">
    <property type="entry name" value="Beta-barrel_OMP"/>
</dbReference>
<evidence type="ECO:0000313" key="8">
    <source>
        <dbReference type="EMBL" id="GEO84640.1"/>
    </source>
</evidence>
<comment type="similarity">
    <text evidence="5">Belongs to the Omp25/RopB family.</text>
</comment>
<keyword evidence="4" id="KW-0998">Cell outer membrane</keyword>
<dbReference type="AlphaFoldDB" id="A0A512HGX4"/>
<dbReference type="Proteomes" id="UP000321717">
    <property type="component" value="Unassembled WGS sequence"/>
</dbReference>
<organism evidence="8 9">
    <name type="scientific">Ciceribacter naphthalenivorans</name>
    <dbReference type="NCBI Taxonomy" id="1118451"/>
    <lineage>
        <taxon>Bacteria</taxon>
        <taxon>Pseudomonadati</taxon>
        <taxon>Pseudomonadota</taxon>
        <taxon>Alphaproteobacteria</taxon>
        <taxon>Hyphomicrobiales</taxon>
        <taxon>Rhizobiaceae</taxon>
        <taxon>Ciceribacter</taxon>
    </lineage>
</organism>
<gene>
    <name evidence="8" type="ORF">RNA01_15720</name>
</gene>
<keyword evidence="9" id="KW-1185">Reference proteome</keyword>
<name>A0A512HGX4_9HYPH</name>
<sequence length="196" mass="20661">MNAVLKILGVVGALSLGAANAQAADPAAEIATAYDWSGVYLGGVGSYGFGKDDWSIDGHYDLDGADFGGGVIGYNHQLGNFVVGAELVGQFGHMQESGWPDYTYEALVDVKVRAGYAADRALFYVSGGYSFARFDEDGDAFDLHGYNIGGGIDFALTENVVLGAEYTFRSLNGDAASNQDMDGKVSTIAAKLTYKF</sequence>
<evidence type="ECO:0000259" key="7">
    <source>
        <dbReference type="Pfam" id="PF13505"/>
    </source>
</evidence>
<evidence type="ECO:0000256" key="5">
    <source>
        <dbReference type="ARBA" id="ARBA00038306"/>
    </source>
</evidence>